<evidence type="ECO:0000313" key="3">
    <source>
        <dbReference type="Proteomes" id="UP000054466"/>
    </source>
</evidence>
<protein>
    <submittedName>
        <fullName evidence="2">Uncharacterized protein</fullName>
    </submittedName>
</protein>
<sequence>MRVRAYASLLGQPGAGFTSARIEVMVYHIGSNNSSSSTIITSTIREKMNLVDGGGPTWTFHVSQGSIPVPIGTHKWSKFERDRIALGLETYPSWKPHLTSSRHVTTETYPTELDAGSARRAGA</sequence>
<dbReference type="RefSeq" id="XP_016242008.1">
    <property type="nucleotide sequence ID" value="XM_016400346.1"/>
</dbReference>
<dbReference type="Proteomes" id="UP000054466">
    <property type="component" value="Unassembled WGS sequence"/>
</dbReference>
<evidence type="ECO:0000256" key="1">
    <source>
        <dbReference type="SAM" id="MobiDB-lite"/>
    </source>
</evidence>
<gene>
    <name evidence="2" type="ORF">PV07_12780</name>
</gene>
<accession>A0A0D2AAJ0</accession>
<dbReference type="VEuPathDB" id="FungiDB:PV07_12780"/>
<dbReference type="AlphaFoldDB" id="A0A0D2AAJ0"/>
<dbReference type="EMBL" id="KN847178">
    <property type="protein sequence ID" value="KIW21792.1"/>
    <property type="molecule type" value="Genomic_DNA"/>
</dbReference>
<dbReference type="HOGENOM" id="CLU_2015011_0_0_1"/>
<proteinExistence type="predicted"/>
<feature type="region of interest" description="Disordered" evidence="1">
    <location>
        <begin position="102"/>
        <end position="123"/>
    </location>
</feature>
<reference evidence="2 3" key="1">
    <citation type="submission" date="2015-01" db="EMBL/GenBank/DDBJ databases">
        <title>The Genome Sequence of Cladophialophora immunda CBS83496.</title>
        <authorList>
            <consortium name="The Broad Institute Genomics Platform"/>
            <person name="Cuomo C."/>
            <person name="de Hoog S."/>
            <person name="Gorbushina A."/>
            <person name="Stielow B."/>
            <person name="Teixiera M."/>
            <person name="Abouelleil A."/>
            <person name="Chapman S.B."/>
            <person name="Priest M."/>
            <person name="Young S.K."/>
            <person name="Wortman J."/>
            <person name="Nusbaum C."/>
            <person name="Birren B."/>
        </authorList>
    </citation>
    <scope>NUCLEOTIDE SEQUENCE [LARGE SCALE GENOMIC DNA]</scope>
    <source>
        <strain evidence="2 3">CBS 83496</strain>
    </source>
</reference>
<evidence type="ECO:0000313" key="2">
    <source>
        <dbReference type="EMBL" id="KIW21792.1"/>
    </source>
</evidence>
<dbReference type="GeneID" id="27351974"/>
<name>A0A0D2AAJ0_9EURO</name>
<organism evidence="2 3">
    <name type="scientific">Cladophialophora immunda</name>
    <dbReference type="NCBI Taxonomy" id="569365"/>
    <lineage>
        <taxon>Eukaryota</taxon>
        <taxon>Fungi</taxon>
        <taxon>Dikarya</taxon>
        <taxon>Ascomycota</taxon>
        <taxon>Pezizomycotina</taxon>
        <taxon>Eurotiomycetes</taxon>
        <taxon>Chaetothyriomycetidae</taxon>
        <taxon>Chaetothyriales</taxon>
        <taxon>Herpotrichiellaceae</taxon>
        <taxon>Cladophialophora</taxon>
    </lineage>
</organism>
<keyword evidence="3" id="KW-1185">Reference proteome</keyword>